<feature type="domain" description="NodB homology" evidence="3">
    <location>
        <begin position="72"/>
        <end position="195"/>
    </location>
</feature>
<dbReference type="Pfam" id="PF01522">
    <property type="entry name" value="Polysacc_deac_1"/>
    <property type="match status" value="1"/>
</dbReference>
<dbReference type="SUPFAM" id="SSF88713">
    <property type="entry name" value="Glycoside hydrolase/deacetylase"/>
    <property type="match status" value="1"/>
</dbReference>
<feature type="signal peptide" evidence="2">
    <location>
        <begin position="1"/>
        <end position="18"/>
    </location>
</feature>
<dbReference type="PANTHER" id="PTHR45985:SF3">
    <property type="entry name" value="CHITIN DEACETYLASE-LIKE 4"/>
    <property type="match status" value="1"/>
</dbReference>
<dbReference type="InterPro" id="IPR002509">
    <property type="entry name" value="NODB_dom"/>
</dbReference>
<dbReference type="InterPro" id="IPR052740">
    <property type="entry name" value="CE4"/>
</dbReference>
<sequence>MLARILSTAFVLLPLVTAQTPINIPAPVEGDPATQPANDPTYACPATCVPPACVCASTKIPGGLSVEQTPMFVTLTADDAIQDPTYEPFSQVLNSTVNPNGCNLPFTYFVSTAWTNFWLITRAYNLGHEIGAHTINHPDLTTVSATVRDQEIQGSAQAVMTYGGIPKSDLAGFRHPFLAFNKDSFDSVAKAGFKYDSSVTLDPLTQPYWPHTLDYGFAYYPQPCIKCPSGPSMQYKGMWEIPMYNLLTNDSKLWSSMDPIINPQLNDYDVALSNIKATFQVHYKTKLPFGLYQHLAQLVAWGPEVEVKKVQLLKDFVAWTQKEFKDVWYVTNQQLISWIQKPVPADQMRTFLPCRPPAVDKANKEICDGIDNDGDGIIDNGVVETCQVTEEVSFQSCYGCPTLVPNITQPVPPQKGNATRKPAPDAACPNAGTWDPIAGACITLTRPQVKIPDSNASGSKPSGTNGDQSKGSGTVAGAKVAKTSVFGATLLLVAVLSA</sequence>
<organism evidence="4 5">
    <name type="scientific">Spizellomyces punctatus (strain DAOM BR117)</name>
    <dbReference type="NCBI Taxonomy" id="645134"/>
    <lineage>
        <taxon>Eukaryota</taxon>
        <taxon>Fungi</taxon>
        <taxon>Fungi incertae sedis</taxon>
        <taxon>Chytridiomycota</taxon>
        <taxon>Chytridiomycota incertae sedis</taxon>
        <taxon>Chytridiomycetes</taxon>
        <taxon>Spizellomycetales</taxon>
        <taxon>Spizellomycetaceae</taxon>
        <taxon>Spizellomyces</taxon>
    </lineage>
</organism>
<keyword evidence="2" id="KW-0732">Signal</keyword>
<dbReference type="InterPro" id="IPR011330">
    <property type="entry name" value="Glyco_hydro/deAcase_b/a-brl"/>
</dbReference>
<dbReference type="Gene3D" id="3.20.20.370">
    <property type="entry name" value="Glycoside hydrolase/deacetylase"/>
    <property type="match status" value="1"/>
</dbReference>
<keyword evidence="5" id="KW-1185">Reference proteome</keyword>
<dbReference type="GO" id="GO:0016810">
    <property type="term" value="F:hydrolase activity, acting on carbon-nitrogen (but not peptide) bonds"/>
    <property type="evidence" value="ECO:0007669"/>
    <property type="project" value="InterPro"/>
</dbReference>
<dbReference type="eggNOG" id="ENOG502QW08">
    <property type="taxonomic scope" value="Eukaryota"/>
</dbReference>
<feature type="compositionally biased region" description="Polar residues" evidence="1">
    <location>
        <begin position="454"/>
        <end position="472"/>
    </location>
</feature>
<evidence type="ECO:0000259" key="3">
    <source>
        <dbReference type="Pfam" id="PF01522"/>
    </source>
</evidence>
<dbReference type="GeneID" id="27683949"/>
<dbReference type="OMA" id="SRAPFGM"/>
<protein>
    <recommendedName>
        <fullName evidence="3">NodB homology domain-containing protein</fullName>
    </recommendedName>
</protein>
<feature type="chain" id="PRO_5005540288" description="NodB homology domain-containing protein" evidence="2">
    <location>
        <begin position="19"/>
        <end position="498"/>
    </location>
</feature>
<evidence type="ECO:0000256" key="1">
    <source>
        <dbReference type="SAM" id="MobiDB-lite"/>
    </source>
</evidence>
<reference evidence="4 5" key="1">
    <citation type="submission" date="2009-08" db="EMBL/GenBank/DDBJ databases">
        <title>The Genome Sequence of Spizellomyces punctatus strain DAOM BR117.</title>
        <authorList>
            <consortium name="The Broad Institute Genome Sequencing Platform"/>
            <person name="Russ C."/>
            <person name="Cuomo C."/>
            <person name="Shea T."/>
            <person name="Young S.K."/>
            <person name="Zeng Q."/>
            <person name="Koehrsen M."/>
            <person name="Haas B."/>
            <person name="Borodovsky M."/>
            <person name="Guigo R."/>
            <person name="Alvarado L."/>
            <person name="Berlin A."/>
            <person name="Bochicchio J."/>
            <person name="Borenstein D."/>
            <person name="Chapman S."/>
            <person name="Chen Z."/>
            <person name="Engels R."/>
            <person name="Freedman E."/>
            <person name="Gellesch M."/>
            <person name="Goldberg J."/>
            <person name="Griggs A."/>
            <person name="Gujja S."/>
            <person name="Heiman D."/>
            <person name="Hepburn T."/>
            <person name="Howarth C."/>
            <person name="Jen D."/>
            <person name="Larson L."/>
            <person name="Lewis B."/>
            <person name="Mehta T."/>
            <person name="Park D."/>
            <person name="Pearson M."/>
            <person name="Roberts A."/>
            <person name="Saif S."/>
            <person name="Shenoy N."/>
            <person name="Sisk P."/>
            <person name="Stolte C."/>
            <person name="Sykes S."/>
            <person name="Thomson T."/>
            <person name="Walk T."/>
            <person name="White J."/>
            <person name="Yandava C."/>
            <person name="Burger G."/>
            <person name="Gray M.W."/>
            <person name="Holland P.W.H."/>
            <person name="King N."/>
            <person name="Lang F.B.F."/>
            <person name="Roger A.J."/>
            <person name="Ruiz-Trillo I."/>
            <person name="Lander E."/>
            <person name="Nusbaum C."/>
        </authorList>
    </citation>
    <scope>NUCLEOTIDE SEQUENCE [LARGE SCALE GENOMIC DNA]</scope>
    <source>
        <strain evidence="4 5">DAOM BR117</strain>
    </source>
</reference>
<dbReference type="AlphaFoldDB" id="A0A0L0HTQ5"/>
<gene>
    <name evidence="4" type="ORF">SPPG_00204</name>
</gene>
<evidence type="ECO:0000313" key="5">
    <source>
        <dbReference type="Proteomes" id="UP000053201"/>
    </source>
</evidence>
<evidence type="ECO:0000256" key="2">
    <source>
        <dbReference type="SAM" id="SignalP"/>
    </source>
</evidence>
<name>A0A0L0HTQ5_SPIPD</name>
<evidence type="ECO:0000313" key="4">
    <source>
        <dbReference type="EMBL" id="KND04477.1"/>
    </source>
</evidence>
<dbReference type="Proteomes" id="UP000053201">
    <property type="component" value="Unassembled WGS sequence"/>
</dbReference>
<dbReference type="STRING" id="645134.A0A0L0HTQ5"/>
<dbReference type="InParanoid" id="A0A0L0HTQ5"/>
<proteinExistence type="predicted"/>
<accession>A0A0L0HTQ5</accession>
<dbReference type="RefSeq" id="XP_016612516.1">
    <property type="nucleotide sequence ID" value="XM_016748537.1"/>
</dbReference>
<dbReference type="OrthoDB" id="504708at2759"/>
<feature type="region of interest" description="Disordered" evidence="1">
    <location>
        <begin position="451"/>
        <end position="474"/>
    </location>
</feature>
<dbReference type="EMBL" id="KQ257450">
    <property type="protein sequence ID" value="KND04477.1"/>
    <property type="molecule type" value="Genomic_DNA"/>
</dbReference>
<dbReference type="GO" id="GO:0005975">
    <property type="term" value="P:carbohydrate metabolic process"/>
    <property type="evidence" value="ECO:0007669"/>
    <property type="project" value="InterPro"/>
</dbReference>
<dbReference type="PANTHER" id="PTHR45985">
    <property type="match status" value="1"/>
</dbReference>
<dbReference type="VEuPathDB" id="FungiDB:SPPG_00204"/>